<dbReference type="EC" id="2.7.6.3" evidence="3"/>
<organism evidence="14 16">
    <name type="scientific">Xanthobacter flavus</name>
    <dbReference type="NCBI Taxonomy" id="281"/>
    <lineage>
        <taxon>Bacteria</taxon>
        <taxon>Pseudomonadati</taxon>
        <taxon>Pseudomonadota</taxon>
        <taxon>Alphaproteobacteria</taxon>
        <taxon>Hyphomicrobiales</taxon>
        <taxon>Xanthobacteraceae</taxon>
        <taxon>Xanthobacter</taxon>
    </lineage>
</organism>
<proteinExistence type="inferred from homology"/>
<sequence length="165" mass="17973">MTVAYLCLGSNVGDRAETMAQALATLCRAGLTLRRSSSYYETPPWGPVPQGPYLNQVVEVDSPIGPKSLLALGLEVERMLGRDRPNEVRFGPRRIDIDILLFGDETVREEDLEIPHPRLMERAFALVPLTEIAPDIVVGGVRAAEALAKLDQSGITRHGDSASHA</sequence>
<dbReference type="RefSeq" id="WP_281809535.1">
    <property type="nucleotide sequence ID" value="NZ_BSDO01000009.1"/>
</dbReference>
<evidence type="ECO:0000256" key="11">
    <source>
        <dbReference type="ARBA" id="ARBA00029766"/>
    </source>
</evidence>
<evidence type="ECO:0000256" key="2">
    <source>
        <dbReference type="ARBA" id="ARBA00005810"/>
    </source>
</evidence>
<dbReference type="NCBIfam" id="TIGR01498">
    <property type="entry name" value="folK"/>
    <property type="match status" value="1"/>
</dbReference>
<name>A0A9W6FLY0_XANFL</name>
<accession>A0A9W6FLY0</accession>
<evidence type="ECO:0000256" key="1">
    <source>
        <dbReference type="ARBA" id="ARBA00005051"/>
    </source>
</evidence>
<dbReference type="GeneID" id="95765255"/>
<dbReference type="EMBL" id="BSDO01000009">
    <property type="protein sequence ID" value="GLI24810.1"/>
    <property type="molecule type" value="Genomic_DNA"/>
</dbReference>
<evidence type="ECO:0000256" key="12">
    <source>
        <dbReference type="ARBA" id="ARBA00033413"/>
    </source>
</evidence>
<gene>
    <name evidence="15" type="ORF">GGQ86_004661</name>
    <name evidence="14" type="ORF">XFLAVUS301_44840</name>
</gene>
<dbReference type="GO" id="GO:0016301">
    <property type="term" value="F:kinase activity"/>
    <property type="evidence" value="ECO:0007669"/>
    <property type="project" value="UniProtKB-KW"/>
</dbReference>
<keyword evidence="7" id="KW-0418">Kinase</keyword>
<dbReference type="Gene3D" id="3.30.70.560">
    <property type="entry name" value="7,8-Dihydro-6-hydroxymethylpterin-pyrophosphokinase HPPK"/>
    <property type="match status" value="1"/>
</dbReference>
<keyword evidence="17" id="KW-1185">Reference proteome</keyword>
<keyword evidence="5 15" id="KW-0808">Transferase</keyword>
<reference evidence="15 17" key="2">
    <citation type="submission" date="2023-07" db="EMBL/GenBank/DDBJ databases">
        <title>Genomic Encyclopedia of Type Strains, Phase IV (KMG-IV): sequencing the most valuable type-strain genomes for metagenomic binning, comparative biology and taxonomic classification.</title>
        <authorList>
            <person name="Goeker M."/>
        </authorList>
    </citation>
    <scope>NUCLEOTIDE SEQUENCE [LARGE SCALE GENOMIC DNA]</scope>
    <source>
        <strain evidence="15 17">DSM 338</strain>
    </source>
</reference>
<dbReference type="SUPFAM" id="SSF55083">
    <property type="entry name" value="6-hydroxymethyl-7,8-dihydropterin pyrophosphokinase, HPPK"/>
    <property type="match status" value="1"/>
</dbReference>
<comment type="function">
    <text evidence="10">Catalyzes the transfer of pyrophosphate from adenosine triphosphate (ATP) to 6-hydroxymethyl-7,8-dihydropterin, an enzymatic step in folate biosynthesis pathway.</text>
</comment>
<dbReference type="PROSITE" id="PS00794">
    <property type="entry name" value="HPPK"/>
    <property type="match status" value="1"/>
</dbReference>
<evidence type="ECO:0000256" key="9">
    <source>
        <dbReference type="ARBA" id="ARBA00022909"/>
    </source>
</evidence>
<dbReference type="Proteomes" id="UP001245370">
    <property type="component" value="Unassembled WGS sequence"/>
</dbReference>
<dbReference type="PANTHER" id="PTHR43071:SF1">
    <property type="entry name" value="2-AMINO-4-HYDROXY-6-HYDROXYMETHYLDIHYDROPTERIDINE PYROPHOSPHOKINASE"/>
    <property type="match status" value="1"/>
</dbReference>
<evidence type="ECO:0000256" key="8">
    <source>
        <dbReference type="ARBA" id="ARBA00022840"/>
    </source>
</evidence>
<evidence type="ECO:0000256" key="3">
    <source>
        <dbReference type="ARBA" id="ARBA00013253"/>
    </source>
</evidence>
<comment type="similarity">
    <text evidence="2">Belongs to the HPPK family.</text>
</comment>
<keyword evidence="6" id="KW-0547">Nucleotide-binding</keyword>
<evidence type="ECO:0000313" key="14">
    <source>
        <dbReference type="EMBL" id="GLI24810.1"/>
    </source>
</evidence>
<evidence type="ECO:0000256" key="5">
    <source>
        <dbReference type="ARBA" id="ARBA00022679"/>
    </source>
</evidence>
<dbReference type="InterPro" id="IPR035907">
    <property type="entry name" value="Hppk_sf"/>
</dbReference>
<comment type="caution">
    <text evidence="14">The sequence shown here is derived from an EMBL/GenBank/DDBJ whole genome shotgun (WGS) entry which is preliminary data.</text>
</comment>
<evidence type="ECO:0000259" key="13">
    <source>
        <dbReference type="PROSITE" id="PS00794"/>
    </source>
</evidence>
<evidence type="ECO:0000313" key="17">
    <source>
        <dbReference type="Proteomes" id="UP001245370"/>
    </source>
</evidence>
<dbReference type="AlphaFoldDB" id="A0A9W6FLY0"/>
<evidence type="ECO:0000313" key="15">
    <source>
        <dbReference type="EMBL" id="MDR6336163.1"/>
    </source>
</evidence>
<dbReference type="PANTHER" id="PTHR43071">
    <property type="entry name" value="2-AMINO-4-HYDROXY-6-HYDROXYMETHYLDIHYDROPTERIDINE PYROPHOSPHOKINASE"/>
    <property type="match status" value="1"/>
</dbReference>
<evidence type="ECO:0000313" key="16">
    <source>
        <dbReference type="Proteomes" id="UP001144397"/>
    </source>
</evidence>
<dbReference type="GO" id="GO:0003848">
    <property type="term" value="F:2-amino-4-hydroxy-6-hydroxymethyldihydropteridine diphosphokinase activity"/>
    <property type="evidence" value="ECO:0007669"/>
    <property type="project" value="UniProtKB-EC"/>
</dbReference>
<evidence type="ECO:0000256" key="7">
    <source>
        <dbReference type="ARBA" id="ARBA00022777"/>
    </source>
</evidence>
<dbReference type="InterPro" id="IPR000550">
    <property type="entry name" value="Hppk"/>
</dbReference>
<feature type="domain" description="7,8-dihydro-6-hydroxymethylpterin-pyrophosphokinase" evidence="13">
    <location>
        <begin position="89"/>
        <end position="100"/>
    </location>
</feature>
<comment type="pathway">
    <text evidence="1">Cofactor biosynthesis; tetrahydrofolate biosynthesis; 2-amino-4-hydroxy-6-hydroxymethyl-7,8-dihydropteridine diphosphate from 7,8-dihydroneopterin triphosphate: step 4/4.</text>
</comment>
<dbReference type="CDD" id="cd00483">
    <property type="entry name" value="HPPK"/>
    <property type="match status" value="1"/>
</dbReference>
<evidence type="ECO:0000256" key="6">
    <source>
        <dbReference type="ARBA" id="ARBA00022741"/>
    </source>
</evidence>
<keyword evidence="8" id="KW-0067">ATP-binding</keyword>
<evidence type="ECO:0000256" key="4">
    <source>
        <dbReference type="ARBA" id="ARBA00016218"/>
    </source>
</evidence>
<keyword evidence="9" id="KW-0289">Folate biosynthesis</keyword>
<dbReference type="EMBL" id="JAVDPY010000010">
    <property type="protein sequence ID" value="MDR6336163.1"/>
    <property type="molecule type" value="Genomic_DNA"/>
</dbReference>
<evidence type="ECO:0000256" key="10">
    <source>
        <dbReference type="ARBA" id="ARBA00029409"/>
    </source>
</evidence>
<dbReference type="GO" id="GO:0005524">
    <property type="term" value="F:ATP binding"/>
    <property type="evidence" value="ECO:0007669"/>
    <property type="project" value="UniProtKB-KW"/>
</dbReference>
<reference evidence="14" key="1">
    <citation type="submission" date="2022-12" db="EMBL/GenBank/DDBJ databases">
        <title>Reference genome sequencing for broad-spectrum identification of bacterial and archaeal isolates by mass spectrometry.</title>
        <authorList>
            <person name="Sekiguchi Y."/>
            <person name="Tourlousse D.M."/>
        </authorList>
    </citation>
    <scope>NUCLEOTIDE SEQUENCE</scope>
    <source>
        <strain evidence="14">301</strain>
    </source>
</reference>
<dbReference type="Pfam" id="PF01288">
    <property type="entry name" value="HPPK"/>
    <property type="match status" value="1"/>
</dbReference>
<protein>
    <recommendedName>
        <fullName evidence="4">2-amino-4-hydroxy-6-hydroxymethyldihydropteridine pyrophosphokinase</fullName>
        <ecNumber evidence="3">2.7.6.3</ecNumber>
    </recommendedName>
    <alternativeName>
        <fullName evidence="11">6-hydroxymethyl-7,8-dihydropterin pyrophosphokinase</fullName>
    </alternativeName>
    <alternativeName>
        <fullName evidence="12">7,8-dihydro-6-hydroxymethylpterin-pyrophosphokinase</fullName>
    </alternativeName>
</protein>
<dbReference type="Proteomes" id="UP001144397">
    <property type="component" value="Unassembled WGS sequence"/>
</dbReference>
<dbReference type="GO" id="GO:0046656">
    <property type="term" value="P:folic acid biosynthetic process"/>
    <property type="evidence" value="ECO:0007669"/>
    <property type="project" value="UniProtKB-KW"/>
</dbReference>